<evidence type="ECO:0000256" key="4">
    <source>
        <dbReference type="ARBA" id="ARBA00023002"/>
    </source>
</evidence>
<organism evidence="8 9">
    <name type="scientific">Ziziphus jujuba</name>
    <name type="common">Chinese jujube</name>
    <name type="synonym">Ziziphus sativa</name>
    <dbReference type="NCBI Taxonomy" id="326968"/>
    <lineage>
        <taxon>Eukaryota</taxon>
        <taxon>Viridiplantae</taxon>
        <taxon>Streptophyta</taxon>
        <taxon>Embryophyta</taxon>
        <taxon>Tracheophyta</taxon>
        <taxon>Spermatophyta</taxon>
        <taxon>Magnoliopsida</taxon>
        <taxon>eudicotyledons</taxon>
        <taxon>Gunneridae</taxon>
        <taxon>Pentapetalae</taxon>
        <taxon>rosids</taxon>
        <taxon>fabids</taxon>
        <taxon>Rosales</taxon>
        <taxon>Rhamnaceae</taxon>
        <taxon>Paliureae</taxon>
        <taxon>Ziziphus</taxon>
    </lineage>
</organism>
<dbReference type="RefSeq" id="XP_015891482.1">
    <property type="nucleotide sequence ID" value="XM_016035996.4"/>
</dbReference>
<dbReference type="GO" id="GO:0051213">
    <property type="term" value="F:dioxygenase activity"/>
    <property type="evidence" value="ECO:0007669"/>
    <property type="project" value="UniProtKB-ARBA"/>
</dbReference>
<sequence>MEVISENEKLILEDGTSGYDRDREVKQFDETKAGVKGLVDSGITKVPRFLIHPSSSSPPKTSTSNIHFRVPIIDLDGYELSFRRMEIVRKVREASETWGFFQMVNHGIPNAVMDTVLEASRQFHEQPKEMRSGWYSRDSQRRVRYYSNGDLLVSKTANWRDSIVFDFQDGPLDPETFPLVCKKAVLEYMGYMIKLRDLLSELLSEALGLSKDYLASLECMKTETLVCHYYPVCPEPHLTVGTTKHSDPSSLTILLQDNVGGLQVLHQNQWVDVPPLDQALVANIGDFIQLITNDKFKSVEHRVLAGGVGSRVSAACFFYPGAEHRYRPYGPIKEFLSEKNPPKYRETHITEYLAYYKSKGLDGNSALPHFKCN</sequence>
<proteinExistence type="inferred from homology"/>
<feature type="domain" description="Fe2OG dioxygenase" evidence="7">
    <location>
        <begin position="221"/>
        <end position="320"/>
    </location>
</feature>
<accession>A0A6P4AZP7</accession>
<dbReference type="AlphaFoldDB" id="A0A6P4AZP7"/>
<evidence type="ECO:0000259" key="7">
    <source>
        <dbReference type="PROSITE" id="PS51471"/>
    </source>
</evidence>
<dbReference type="PANTHER" id="PTHR10209">
    <property type="entry name" value="OXIDOREDUCTASE, 2OG-FE II OXYGENASE FAMILY PROTEIN"/>
    <property type="match status" value="1"/>
</dbReference>
<reference evidence="9" key="1">
    <citation type="submission" date="2025-08" db="UniProtKB">
        <authorList>
            <consortium name="RefSeq"/>
        </authorList>
    </citation>
    <scope>IDENTIFICATION</scope>
    <source>
        <tissue evidence="9">Seedling</tissue>
    </source>
</reference>
<evidence type="ECO:0000256" key="2">
    <source>
        <dbReference type="ARBA" id="ARBA00008056"/>
    </source>
</evidence>
<evidence type="ECO:0000256" key="5">
    <source>
        <dbReference type="ARBA" id="ARBA00023004"/>
    </source>
</evidence>
<dbReference type="InterPro" id="IPR044861">
    <property type="entry name" value="IPNS-like_FE2OG_OXY"/>
</dbReference>
<evidence type="ECO:0000313" key="9">
    <source>
        <dbReference type="RefSeq" id="XP_015891482.1"/>
    </source>
</evidence>
<evidence type="ECO:0000256" key="3">
    <source>
        <dbReference type="ARBA" id="ARBA00022723"/>
    </source>
</evidence>
<dbReference type="Proteomes" id="UP001652623">
    <property type="component" value="Chromosome 9"/>
</dbReference>
<evidence type="ECO:0000256" key="6">
    <source>
        <dbReference type="RuleBase" id="RU003682"/>
    </source>
</evidence>
<dbReference type="InterPro" id="IPR026992">
    <property type="entry name" value="DIOX_N"/>
</dbReference>
<evidence type="ECO:0000256" key="1">
    <source>
        <dbReference type="ARBA" id="ARBA00001962"/>
    </source>
</evidence>
<dbReference type="GO" id="GO:0046872">
    <property type="term" value="F:metal ion binding"/>
    <property type="evidence" value="ECO:0007669"/>
    <property type="project" value="UniProtKB-KW"/>
</dbReference>
<keyword evidence="5 6" id="KW-0408">Iron</keyword>
<keyword evidence="3 6" id="KW-0479">Metal-binding</keyword>
<protein>
    <submittedName>
        <fullName evidence="9">1-aminocyclopropane-1-carboxylate oxidase homolog 1-like</fullName>
    </submittedName>
</protein>
<gene>
    <name evidence="9" type="primary">LOC107425928</name>
</gene>
<dbReference type="PROSITE" id="PS51471">
    <property type="entry name" value="FE2OG_OXY"/>
    <property type="match status" value="1"/>
</dbReference>
<keyword evidence="8" id="KW-1185">Reference proteome</keyword>
<dbReference type="SUPFAM" id="SSF51197">
    <property type="entry name" value="Clavaminate synthase-like"/>
    <property type="match status" value="1"/>
</dbReference>
<comment type="similarity">
    <text evidence="2 6">Belongs to the iron/ascorbate-dependent oxidoreductase family.</text>
</comment>
<dbReference type="Pfam" id="PF14226">
    <property type="entry name" value="DIOX_N"/>
    <property type="match status" value="1"/>
</dbReference>
<dbReference type="InParanoid" id="A0A6P4AZP7"/>
<comment type="cofactor">
    <cofactor evidence="1">
        <name>Fe cation</name>
        <dbReference type="ChEBI" id="CHEBI:24875"/>
    </cofactor>
</comment>
<name>A0A6P4AZP7_ZIZJJ</name>
<dbReference type="KEGG" id="zju:107425928"/>
<dbReference type="PANTHER" id="PTHR10209:SF714">
    <property type="entry name" value="1-AMINOCYCLOPROPANE-1-CARBOXYLATE OXIDASE HOMOLOG 11-RELATED"/>
    <property type="match status" value="1"/>
</dbReference>
<evidence type="ECO:0000313" key="8">
    <source>
        <dbReference type="Proteomes" id="UP001652623"/>
    </source>
</evidence>
<dbReference type="GeneID" id="107425928"/>
<dbReference type="Pfam" id="PF03171">
    <property type="entry name" value="2OG-FeII_Oxy"/>
    <property type="match status" value="1"/>
</dbReference>
<dbReference type="Gene3D" id="2.60.120.330">
    <property type="entry name" value="B-lactam Antibiotic, Isopenicillin N Synthase, Chain"/>
    <property type="match status" value="1"/>
</dbReference>
<dbReference type="InterPro" id="IPR005123">
    <property type="entry name" value="Oxoglu/Fe-dep_dioxygenase_dom"/>
</dbReference>
<dbReference type="FunFam" id="2.60.120.330:FF:000005">
    <property type="entry name" value="1-aminocyclopropane-1-carboxylate oxidase homolog 1"/>
    <property type="match status" value="1"/>
</dbReference>
<dbReference type="InterPro" id="IPR027443">
    <property type="entry name" value="IPNS-like_sf"/>
</dbReference>
<keyword evidence="4 6" id="KW-0560">Oxidoreductase</keyword>